<gene>
    <name evidence="11" type="ORF">ACFFFP_09595</name>
</gene>
<dbReference type="InterPro" id="IPR003811">
    <property type="entry name" value="G3P_acylTferase_PlsY"/>
</dbReference>
<reference evidence="11 12" key="1">
    <citation type="submission" date="2024-09" db="EMBL/GenBank/DDBJ databases">
        <authorList>
            <person name="Sun Q."/>
            <person name="Mori K."/>
        </authorList>
    </citation>
    <scope>NUCLEOTIDE SEQUENCE [LARGE SCALE GENOMIC DNA]</scope>
    <source>
        <strain evidence="11 12">NCAIM B.02340</strain>
    </source>
</reference>
<name>A0ABV6Q5H2_9DEIN</name>
<organism evidence="11 12">
    <name type="scientific">Thermus composti</name>
    <dbReference type="NCBI Taxonomy" id="532059"/>
    <lineage>
        <taxon>Bacteria</taxon>
        <taxon>Thermotogati</taxon>
        <taxon>Deinococcota</taxon>
        <taxon>Deinococci</taxon>
        <taxon>Thermales</taxon>
        <taxon>Thermaceae</taxon>
        <taxon>Thermus</taxon>
    </lineage>
</organism>
<accession>A0ABV6Q5H2</accession>
<evidence type="ECO:0000313" key="11">
    <source>
        <dbReference type="EMBL" id="MFC0596413.1"/>
    </source>
</evidence>
<evidence type="ECO:0000256" key="1">
    <source>
        <dbReference type="ARBA" id="ARBA00022475"/>
    </source>
</evidence>
<evidence type="ECO:0000256" key="2">
    <source>
        <dbReference type="ARBA" id="ARBA00022516"/>
    </source>
</evidence>
<evidence type="ECO:0000256" key="3">
    <source>
        <dbReference type="ARBA" id="ARBA00022679"/>
    </source>
</evidence>
<sequence>MLWALLLGYGVGGLPVAYWFGALRGRDLLREGGLGLGAVCRFLGPIPAFLVFLLDFFRGVMAVPLGEAVAQDPLGGLWAGMGAILGQAFSPWLFFRGGTAWPLAAGVLFAVDPRVLLGAGLLFLALYALSRRAFRALGATALALPLLFALLDPTPAYLFFGLGAGLALALSLREGL</sequence>
<comment type="caution">
    <text evidence="11">The sequence shown here is derived from an EMBL/GenBank/DDBJ whole genome shotgun (WGS) entry which is preliminary data.</text>
</comment>
<protein>
    <submittedName>
        <fullName evidence="11">Glycerol-3-phosphate acyltransferase</fullName>
    </submittedName>
</protein>
<keyword evidence="2" id="KW-0444">Lipid biosynthesis</keyword>
<dbReference type="Proteomes" id="UP001589830">
    <property type="component" value="Unassembled WGS sequence"/>
</dbReference>
<keyword evidence="5 10" id="KW-1133">Transmembrane helix</keyword>
<dbReference type="SMART" id="SM01207">
    <property type="entry name" value="G3P_acyltransf"/>
    <property type="match status" value="1"/>
</dbReference>
<evidence type="ECO:0000256" key="9">
    <source>
        <dbReference type="ARBA" id="ARBA00023264"/>
    </source>
</evidence>
<keyword evidence="11" id="KW-0012">Acyltransferase</keyword>
<feature type="transmembrane region" description="Helical" evidence="10">
    <location>
        <begin position="133"/>
        <end position="150"/>
    </location>
</feature>
<keyword evidence="7 10" id="KW-0472">Membrane</keyword>
<keyword evidence="6" id="KW-0443">Lipid metabolism</keyword>
<feature type="transmembrane region" description="Helical" evidence="10">
    <location>
        <begin position="75"/>
        <end position="95"/>
    </location>
</feature>
<feature type="transmembrane region" description="Helical" evidence="10">
    <location>
        <begin position="101"/>
        <end position="126"/>
    </location>
</feature>
<evidence type="ECO:0000313" key="12">
    <source>
        <dbReference type="Proteomes" id="UP001589830"/>
    </source>
</evidence>
<evidence type="ECO:0000256" key="8">
    <source>
        <dbReference type="ARBA" id="ARBA00023209"/>
    </source>
</evidence>
<dbReference type="Pfam" id="PF02660">
    <property type="entry name" value="G3P_acyltransf"/>
    <property type="match status" value="1"/>
</dbReference>
<keyword evidence="12" id="KW-1185">Reference proteome</keyword>
<dbReference type="PANTHER" id="PTHR30309">
    <property type="entry name" value="INNER MEMBRANE PROTEIN YGIH"/>
    <property type="match status" value="1"/>
</dbReference>
<feature type="transmembrane region" description="Helical" evidence="10">
    <location>
        <begin position="156"/>
        <end position="172"/>
    </location>
</feature>
<evidence type="ECO:0000256" key="6">
    <source>
        <dbReference type="ARBA" id="ARBA00023098"/>
    </source>
</evidence>
<evidence type="ECO:0000256" key="5">
    <source>
        <dbReference type="ARBA" id="ARBA00022989"/>
    </source>
</evidence>
<evidence type="ECO:0000256" key="4">
    <source>
        <dbReference type="ARBA" id="ARBA00022692"/>
    </source>
</evidence>
<proteinExistence type="predicted"/>
<evidence type="ECO:0000256" key="10">
    <source>
        <dbReference type="SAM" id="Phobius"/>
    </source>
</evidence>
<feature type="transmembrane region" description="Helical" evidence="10">
    <location>
        <begin position="33"/>
        <end position="54"/>
    </location>
</feature>
<keyword evidence="3" id="KW-0808">Transferase</keyword>
<dbReference type="RefSeq" id="WP_188847453.1">
    <property type="nucleotide sequence ID" value="NZ_BMPJ01000013.1"/>
</dbReference>
<dbReference type="PANTHER" id="PTHR30309:SF0">
    <property type="entry name" value="GLYCEROL-3-PHOSPHATE ACYLTRANSFERASE-RELATED"/>
    <property type="match status" value="1"/>
</dbReference>
<keyword evidence="8" id="KW-0594">Phospholipid biosynthesis</keyword>
<evidence type="ECO:0000256" key="7">
    <source>
        <dbReference type="ARBA" id="ARBA00023136"/>
    </source>
</evidence>
<keyword evidence="4 10" id="KW-0812">Transmembrane</keyword>
<keyword evidence="1" id="KW-1003">Cell membrane</keyword>
<dbReference type="GO" id="GO:0016746">
    <property type="term" value="F:acyltransferase activity"/>
    <property type="evidence" value="ECO:0007669"/>
    <property type="project" value="UniProtKB-KW"/>
</dbReference>
<keyword evidence="9" id="KW-1208">Phospholipid metabolism</keyword>
<dbReference type="EMBL" id="JBHLTW010000041">
    <property type="protein sequence ID" value="MFC0596413.1"/>
    <property type="molecule type" value="Genomic_DNA"/>
</dbReference>